<name>A0A9P6BYG8_9AGAR</name>
<organism evidence="6 7">
    <name type="scientific">Macrolepiota fuliginosa MF-IS2</name>
    <dbReference type="NCBI Taxonomy" id="1400762"/>
    <lineage>
        <taxon>Eukaryota</taxon>
        <taxon>Fungi</taxon>
        <taxon>Dikarya</taxon>
        <taxon>Basidiomycota</taxon>
        <taxon>Agaricomycotina</taxon>
        <taxon>Agaricomycetes</taxon>
        <taxon>Agaricomycetidae</taxon>
        <taxon>Agaricales</taxon>
        <taxon>Agaricineae</taxon>
        <taxon>Agaricaceae</taxon>
        <taxon>Macrolepiota</taxon>
    </lineage>
</organism>
<dbReference type="GO" id="GO:0050660">
    <property type="term" value="F:flavin adenine dinucleotide binding"/>
    <property type="evidence" value="ECO:0007669"/>
    <property type="project" value="InterPro"/>
</dbReference>
<feature type="chain" id="PRO_5040510915" evidence="5">
    <location>
        <begin position="20"/>
        <end position="586"/>
    </location>
</feature>
<keyword evidence="4" id="KW-0560">Oxidoreductase</keyword>
<proteinExistence type="inferred from homology"/>
<evidence type="ECO:0000313" key="7">
    <source>
        <dbReference type="Proteomes" id="UP000807342"/>
    </source>
</evidence>
<evidence type="ECO:0000256" key="5">
    <source>
        <dbReference type="SAM" id="SignalP"/>
    </source>
</evidence>
<reference evidence="6" key="1">
    <citation type="submission" date="2020-11" db="EMBL/GenBank/DDBJ databases">
        <authorList>
            <consortium name="DOE Joint Genome Institute"/>
            <person name="Ahrendt S."/>
            <person name="Riley R."/>
            <person name="Andreopoulos W."/>
            <person name="Labutti K."/>
            <person name="Pangilinan J."/>
            <person name="Ruiz-Duenas F.J."/>
            <person name="Barrasa J.M."/>
            <person name="Sanchez-Garcia M."/>
            <person name="Camarero S."/>
            <person name="Miyauchi S."/>
            <person name="Serrano A."/>
            <person name="Linde D."/>
            <person name="Babiker R."/>
            <person name="Drula E."/>
            <person name="Ayuso-Fernandez I."/>
            <person name="Pacheco R."/>
            <person name="Padilla G."/>
            <person name="Ferreira P."/>
            <person name="Barriuso J."/>
            <person name="Kellner H."/>
            <person name="Castanera R."/>
            <person name="Alfaro M."/>
            <person name="Ramirez L."/>
            <person name="Pisabarro A.G."/>
            <person name="Kuo A."/>
            <person name="Tritt A."/>
            <person name="Lipzen A."/>
            <person name="He G."/>
            <person name="Yan M."/>
            <person name="Ng V."/>
            <person name="Cullen D."/>
            <person name="Martin F."/>
            <person name="Rosso M.-N."/>
            <person name="Henrissat B."/>
            <person name="Hibbett D."/>
            <person name="Martinez A.T."/>
            <person name="Grigoriev I.V."/>
        </authorList>
    </citation>
    <scope>NUCLEOTIDE SEQUENCE</scope>
    <source>
        <strain evidence="6">MF-IS2</strain>
    </source>
</reference>
<dbReference type="OrthoDB" id="66881at2759"/>
<evidence type="ECO:0000256" key="3">
    <source>
        <dbReference type="ARBA" id="ARBA00022827"/>
    </source>
</evidence>
<keyword evidence="3" id="KW-0274">FAD</keyword>
<keyword evidence="2" id="KW-0285">Flavoprotein</keyword>
<dbReference type="Pfam" id="PF00743">
    <property type="entry name" value="FMO-like"/>
    <property type="match status" value="1"/>
</dbReference>
<accession>A0A9P6BYG8</accession>
<dbReference type="InterPro" id="IPR050346">
    <property type="entry name" value="FMO-like"/>
</dbReference>
<dbReference type="Gene3D" id="3.50.50.60">
    <property type="entry name" value="FAD/NAD(P)-binding domain"/>
    <property type="match status" value="2"/>
</dbReference>
<evidence type="ECO:0000313" key="6">
    <source>
        <dbReference type="EMBL" id="KAF9442644.1"/>
    </source>
</evidence>
<dbReference type="PANTHER" id="PTHR23023">
    <property type="entry name" value="DIMETHYLANILINE MONOOXYGENASE"/>
    <property type="match status" value="1"/>
</dbReference>
<dbReference type="EMBL" id="MU151589">
    <property type="protein sequence ID" value="KAF9442644.1"/>
    <property type="molecule type" value="Genomic_DNA"/>
</dbReference>
<dbReference type="InterPro" id="IPR036188">
    <property type="entry name" value="FAD/NAD-bd_sf"/>
</dbReference>
<gene>
    <name evidence="6" type="ORF">P691DRAFT_738752</name>
</gene>
<dbReference type="SUPFAM" id="SSF51905">
    <property type="entry name" value="FAD/NAD(P)-binding domain"/>
    <property type="match status" value="1"/>
</dbReference>
<dbReference type="Pfam" id="PF13450">
    <property type="entry name" value="NAD_binding_8"/>
    <property type="match status" value="1"/>
</dbReference>
<dbReference type="GO" id="GO:0050661">
    <property type="term" value="F:NADP binding"/>
    <property type="evidence" value="ECO:0007669"/>
    <property type="project" value="InterPro"/>
</dbReference>
<keyword evidence="5" id="KW-0732">Signal</keyword>
<dbReference type="PRINTS" id="PR00419">
    <property type="entry name" value="ADXRDTASE"/>
</dbReference>
<dbReference type="GO" id="GO:0004499">
    <property type="term" value="F:N,N-dimethylaniline monooxygenase activity"/>
    <property type="evidence" value="ECO:0007669"/>
    <property type="project" value="InterPro"/>
</dbReference>
<evidence type="ECO:0000256" key="4">
    <source>
        <dbReference type="ARBA" id="ARBA00023002"/>
    </source>
</evidence>
<dbReference type="Proteomes" id="UP000807342">
    <property type="component" value="Unassembled WGS sequence"/>
</dbReference>
<feature type="signal peptide" evidence="5">
    <location>
        <begin position="1"/>
        <end position="19"/>
    </location>
</feature>
<protein>
    <submittedName>
        <fullName evidence="6">FAD/NAD(P)-binding domain-containing protein</fullName>
    </submittedName>
</protein>
<evidence type="ECO:0000256" key="1">
    <source>
        <dbReference type="ARBA" id="ARBA00009183"/>
    </source>
</evidence>
<evidence type="ECO:0000256" key="2">
    <source>
        <dbReference type="ARBA" id="ARBA00022630"/>
    </source>
</evidence>
<comment type="similarity">
    <text evidence="1">Belongs to the FMO family.</text>
</comment>
<dbReference type="AlphaFoldDB" id="A0A9P6BYG8"/>
<keyword evidence="7" id="KW-1185">Reference proteome</keyword>
<sequence>MRTWYYKFLLVVAPLVASASQTPFRYPEEDDIFSSGTAHKLEWPVKRVAVIGAGVGGLIAHRELAKDGFDVHVFERDTQPGGNWHYTDEVPLDAPVPNANIAVADFAPSLPPNGVKFPYEEEYRNKTQAGFYQRAHRAPKPIWYGLTSNAPAPIQQVREFPWPVGTEWALPNAKVGRYLRAFASWHGLNNNDNNPNISYNTRIELIEKHLDSNGKQNGWTLTTKELVRTSDGTNRATWNKERFDAVVIATGRYNAPNIPSIDGLQEWAKRFPEEISHSRQYRRPEEYAGKTIVIVGAATSGGEISREVNSRAAKIYQSVRRSKNPDRQVPSIADYIRRLPTNVSVIPEIKRFHSPGSSIQDSGIELANGTILYGVDHVLFATGYRYTYPFLPDYHNPTLGRTGEAPAGAPQPIITDGSHVRSLYLDLFYIDNPTLAFINVNFGMQSFTYAEFSSLAVSKVWSGKAHLPTREESWKLYHERVKKVGYGRHFQFLGAEGTKSALRFFQGWLNAAAIKYGGRQIDGLPSQNSQINSVWTRARFGDPSLLRNVTVPGADPEPLSADVFADEKEREVNEAYVENIVYADDW</sequence>
<dbReference type="InterPro" id="IPR020946">
    <property type="entry name" value="Flavin_mOase-like"/>
</dbReference>
<comment type="caution">
    <text evidence="6">The sequence shown here is derived from an EMBL/GenBank/DDBJ whole genome shotgun (WGS) entry which is preliminary data.</text>
</comment>